<dbReference type="PANTHER" id="PTHR43184">
    <property type="entry name" value="MAJOR FACILITATOR SUPERFAMILY TRANSPORTER 16, ISOFORM B"/>
    <property type="match status" value="1"/>
</dbReference>
<reference evidence="8" key="1">
    <citation type="submission" date="2021-06" db="EMBL/GenBank/DDBJ databases">
        <title>Novel species in genus Arthrobacter.</title>
        <authorList>
            <person name="Zhang G."/>
        </authorList>
    </citation>
    <scope>NUCLEOTIDE SEQUENCE</scope>
    <source>
        <strain evidence="8">Zg-ZUI122</strain>
    </source>
</reference>
<feature type="transmembrane region" description="Helical" evidence="6">
    <location>
        <begin position="74"/>
        <end position="92"/>
    </location>
</feature>
<feature type="transmembrane region" description="Helical" evidence="6">
    <location>
        <begin position="282"/>
        <end position="301"/>
    </location>
</feature>
<feature type="transmembrane region" description="Helical" evidence="6">
    <location>
        <begin position="44"/>
        <end position="67"/>
    </location>
</feature>
<proteinExistence type="predicted"/>
<name>A0A975S7Z5_9MICC</name>
<dbReference type="GO" id="GO:0022857">
    <property type="term" value="F:transmembrane transporter activity"/>
    <property type="evidence" value="ECO:0007669"/>
    <property type="project" value="InterPro"/>
</dbReference>
<feature type="transmembrane region" description="Helical" evidence="6">
    <location>
        <begin position="385"/>
        <end position="404"/>
    </location>
</feature>
<evidence type="ECO:0000256" key="1">
    <source>
        <dbReference type="ARBA" id="ARBA00004651"/>
    </source>
</evidence>
<keyword evidence="3 6" id="KW-1133">Transmembrane helix</keyword>
<dbReference type="RefSeq" id="WP_207346568.1">
    <property type="nucleotide sequence ID" value="NZ_CP076456.1"/>
</dbReference>
<dbReference type="SUPFAM" id="SSF103473">
    <property type="entry name" value="MFS general substrate transporter"/>
    <property type="match status" value="1"/>
</dbReference>
<feature type="transmembrane region" description="Helical" evidence="6">
    <location>
        <begin position="161"/>
        <end position="183"/>
    </location>
</feature>
<dbReference type="InterPro" id="IPR011701">
    <property type="entry name" value="MFS"/>
</dbReference>
<dbReference type="KEGG" id="asun:KG104_07140"/>
<dbReference type="Pfam" id="PF07690">
    <property type="entry name" value="MFS_1"/>
    <property type="match status" value="1"/>
</dbReference>
<accession>A0A975S7Z5</accession>
<evidence type="ECO:0000313" key="8">
    <source>
        <dbReference type="EMBL" id="QWQ37498.1"/>
    </source>
</evidence>
<keyword evidence="9" id="KW-1185">Reference proteome</keyword>
<feature type="compositionally biased region" description="Basic and acidic residues" evidence="5">
    <location>
        <begin position="432"/>
        <end position="441"/>
    </location>
</feature>
<evidence type="ECO:0000256" key="3">
    <source>
        <dbReference type="ARBA" id="ARBA00022989"/>
    </source>
</evidence>
<evidence type="ECO:0000313" key="9">
    <source>
        <dbReference type="Proteomes" id="UP000680588"/>
    </source>
</evidence>
<evidence type="ECO:0000256" key="2">
    <source>
        <dbReference type="ARBA" id="ARBA00022692"/>
    </source>
</evidence>
<feature type="domain" description="Major facilitator superfamily (MFS) profile" evidence="7">
    <location>
        <begin position="1"/>
        <end position="407"/>
    </location>
</feature>
<evidence type="ECO:0000256" key="5">
    <source>
        <dbReference type="SAM" id="MobiDB-lite"/>
    </source>
</evidence>
<comment type="subcellular location">
    <subcellularLocation>
        <location evidence="1">Cell membrane</location>
        <topology evidence="1">Multi-pass membrane protein</topology>
    </subcellularLocation>
</comment>
<dbReference type="InterPro" id="IPR036259">
    <property type="entry name" value="MFS_trans_sf"/>
</dbReference>
<evidence type="ECO:0000259" key="7">
    <source>
        <dbReference type="PROSITE" id="PS50850"/>
    </source>
</evidence>
<sequence length="461" mass="49060">MNSTRAWFVWGISVLAYLAAVTQRTTFGVAGLEATARFEATASILSVFTVVQLLVYAALQIPVGVLVDRFGPRLLIAAGAALMVGGQLQLAAADSVGAGILGRSLVGAGDALTFISVLRLLPAWFSGRSIPVLTQWTGIIGQLGQIASAVPFAFVLHRFGWSTAFVSAASLSVLILVLTLVFVRNRPAGVPRPVLLPLRQSATSLAEAWRQPGTRLGMWTHFTIQFPGTVFILMWGFPYLVSAEGLESSWASALMTLFVVVAIICGPWLGSWVGRHPLRRSTMVLLIAAAMASAWLAVLLYPGPAPMWLLALLVAVLAIGGPGSMIGFDFARTYNPGHRLGTATGIVNVGGFIASLISMYLIGVVLDILNARGFSGGDLYALESFRIALAVQLLVMAVGVVGILRTRARVRARMADDGLKLPSLRQAIARERQRKQSERGVRQAVRQEQGASGSREGTDAG</sequence>
<protein>
    <submittedName>
        <fullName evidence="8">MFS transporter</fullName>
    </submittedName>
</protein>
<keyword evidence="4 6" id="KW-0472">Membrane</keyword>
<organism evidence="8 9">
    <name type="scientific">Arthrobacter sunyaminii</name>
    <dbReference type="NCBI Taxonomy" id="2816859"/>
    <lineage>
        <taxon>Bacteria</taxon>
        <taxon>Bacillati</taxon>
        <taxon>Actinomycetota</taxon>
        <taxon>Actinomycetes</taxon>
        <taxon>Micrococcales</taxon>
        <taxon>Micrococcaceae</taxon>
        <taxon>Arthrobacter</taxon>
    </lineage>
</organism>
<dbReference type="InterPro" id="IPR020846">
    <property type="entry name" value="MFS_dom"/>
</dbReference>
<evidence type="ECO:0000256" key="6">
    <source>
        <dbReference type="SAM" id="Phobius"/>
    </source>
</evidence>
<evidence type="ECO:0000256" key="4">
    <source>
        <dbReference type="ARBA" id="ARBA00023136"/>
    </source>
</evidence>
<dbReference type="AlphaFoldDB" id="A0A975S7Z5"/>
<dbReference type="Proteomes" id="UP000680588">
    <property type="component" value="Chromosome"/>
</dbReference>
<dbReference type="GO" id="GO:0005886">
    <property type="term" value="C:plasma membrane"/>
    <property type="evidence" value="ECO:0007669"/>
    <property type="project" value="UniProtKB-SubCell"/>
</dbReference>
<keyword evidence="2 6" id="KW-0812">Transmembrane</keyword>
<feature type="transmembrane region" description="Helical" evidence="6">
    <location>
        <begin position="249"/>
        <end position="270"/>
    </location>
</feature>
<feature type="transmembrane region" description="Helical" evidence="6">
    <location>
        <begin position="216"/>
        <end position="237"/>
    </location>
</feature>
<dbReference type="PANTHER" id="PTHR43184:SF12">
    <property type="entry name" value="SUGAR PHOSPHATE EXCHANGER 3"/>
    <property type="match status" value="1"/>
</dbReference>
<dbReference type="EMBL" id="CP076456">
    <property type="protein sequence ID" value="QWQ37498.1"/>
    <property type="molecule type" value="Genomic_DNA"/>
</dbReference>
<feature type="region of interest" description="Disordered" evidence="5">
    <location>
        <begin position="432"/>
        <end position="461"/>
    </location>
</feature>
<feature type="transmembrane region" description="Helical" evidence="6">
    <location>
        <begin position="307"/>
        <end position="328"/>
    </location>
</feature>
<feature type="transmembrane region" description="Helical" evidence="6">
    <location>
        <begin position="340"/>
        <end position="365"/>
    </location>
</feature>
<dbReference type="Gene3D" id="1.20.1250.20">
    <property type="entry name" value="MFS general substrate transporter like domains"/>
    <property type="match status" value="2"/>
</dbReference>
<gene>
    <name evidence="8" type="ORF">KG104_07140</name>
</gene>
<dbReference type="PROSITE" id="PS50850">
    <property type="entry name" value="MFS"/>
    <property type="match status" value="1"/>
</dbReference>
<dbReference type="CDD" id="cd06174">
    <property type="entry name" value="MFS"/>
    <property type="match status" value="1"/>
</dbReference>